<protein>
    <submittedName>
        <fullName evidence="1">Uncharacterized protein</fullName>
    </submittedName>
</protein>
<proteinExistence type="predicted"/>
<evidence type="ECO:0000313" key="2">
    <source>
        <dbReference type="Proteomes" id="UP000014854"/>
    </source>
</evidence>
<dbReference type="AlphaFoldDB" id="S7I5S1"/>
<name>S7I5S1_VIBFL</name>
<dbReference type="Proteomes" id="UP000014854">
    <property type="component" value="Unassembled WGS sequence"/>
</dbReference>
<reference evidence="1 2" key="1">
    <citation type="journal article" date="2013" name="Gut Pathog.">
        <title>Evidence of a new metabolic capacity in an emerging diarrheal pathogen: lessons from the draft genomes of Vibrio fluvialis strains PG41 and I21563.</title>
        <authorList>
            <person name="Khatri I."/>
            <person name="Mahajan S."/>
            <person name="Dureja C."/>
            <person name="Subramanian S."/>
            <person name="Raychaudhuri S."/>
        </authorList>
    </citation>
    <scope>NUCLEOTIDE SEQUENCE [LARGE SCALE GENOMIC DNA]</scope>
    <source>
        <strain evidence="1 2">PG41</strain>
    </source>
</reference>
<accession>S7I5S1</accession>
<organism evidence="1 2">
    <name type="scientific">Vibrio fluvialis PG41</name>
    <dbReference type="NCBI Taxonomy" id="1336752"/>
    <lineage>
        <taxon>Bacteria</taxon>
        <taxon>Pseudomonadati</taxon>
        <taxon>Pseudomonadota</taxon>
        <taxon>Gammaproteobacteria</taxon>
        <taxon>Vibrionales</taxon>
        <taxon>Vibrionaceae</taxon>
        <taxon>Vibrio</taxon>
    </lineage>
</organism>
<dbReference type="RefSeq" id="WP_020329274.1">
    <property type="nucleotide sequence ID" value="NZ_ASXS01000006.1"/>
</dbReference>
<dbReference type="PATRIC" id="fig|1336752.4.peg.1770"/>
<comment type="caution">
    <text evidence="1">The sequence shown here is derived from an EMBL/GenBank/DDBJ whole genome shotgun (WGS) entry which is preliminary data.</text>
</comment>
<sequence>MANIITIPRKELEYGLRSEGFTSRKIDQFTRVFNQVEQDGSAMLELDSARAMLVNVNGTEQALSLEDFIKAWWVYWVVVFNQTTDSASHHQAVGAIRALFFVSACVRSYNLNQTMKQWWHDRAPLHGCSSMEGY</sequence>
<evidence type="ECO:0000313" key="1">
    <source>
        <dbReference type="EMBL" id="EPP23508.1"/>
    </source>
</evidence>
<gene>
    <name evidence="1" type="ORF">L910_4069</name>
</gene>
<dbReference type="EMBL" id="ASXS01000006">
    <property type="protein sequence ID" value="EPP23508.1"/>
    <property type="molecule type" value="Genomic_DNA"/>
</dbReference>